<evidence type="ECO:0000313" key="1">
    <source>
        <dbReference type="EMBL" id="KIW96065.1"/>
    </source>
</evidence>
<protein>
    <submittedName>
        <fullName evidence="1">Uncharacterized protein</fullName>
    </submittedName>
</protein>
<gene>
    <name evidence="1" type="ORF">Z519_03131</name>
</gene>
<organism evidence="1 2">
    <name type="scientific">Cladophialophora bantiana (strain ATCC 10958 / CBS 173.52 / CDC B-1940 / NIH 8579)</name>
    <name type="common">Xylohypha bantiana</name>
    <dbReference type="NCBI Taxonomy" id="1442370"/>
    <lineage>
        <taxon>Eukaryota</taxon>
        <taxon>Fungi</taxon>
        <taxon>Dikarya</taxon>
        <taxon>Ascomycota</taxon>
        <taxon>Pezizomycotina</taxon>
        <taxon>Eurotiomycetes</taxon>
        <taxon>Chaetothyriomycetidae</taxon>
        <taxon>Chaetothyriales</taxon>
        <taxon>Herpotrichiellaceae</taxon>
        <taxon>Cladophialophora</taxon>
    </lineage>
</organism>
<reference evidence="1" key="1">
    <citation type="submission" date="2015-01" db="EMBL/GenBank/DDBJ databases">
        <title>The Genome Sequence of Cladophialophora bantiana CBS 173.52.</title>
        <authorList>
            <consortium name="The Broad Institute Genomics Platform"/>
            <person name="Cuomo C."/>
            <person name="de Hoog S."/>
            <person name="Gorbushina A."/>
            <person name="Stielow B."/>
            <person name="Teixiera M."/>
            <person name="Abouelleil A."/>
            <person name="Chapman S.B."/>
            <person name="Priest M."/>
            <person name="Young S.K."/>
            <person name="Wortman J."/>
            <person name="Nusbaum C."/>
            <person name="Birren B."/>
        </authorList>
    </citation>
    <scope>NUCLEOTIDE SEQUENCE [LARGE SCALE GENOMIC DNA]</scope>
    <source>
        <strain evidence="1">CBS 173.52</strain>
    </source>
</reference>
<dbReference type="AlphaFoldDB" id="A0A0D2HYT3"/>
<dbReference type="HOGENOM" id="CLU_1102670_0_0_1"/>
<accession>A0A0D2HYT3</accession>
<dbReference type="VEuPathDB" id="FungiDB:Z519_03131"/>
<dbReference type="GeneID" id="27696059"/>
<dbReference type="OrthoDB" id="4146092at2759"/>
<dbReference type="Proteomes" id="UP000053789">
    <property type="component" value="Unassembled WGS sequence"/>
</dbReference>
<dbReference type="RefSeq" id="XP_016622734.1">
    <property type="nucleotide sequence ID" value="XM_016760884.1"/>
</dbReference>
<keyword evidence="2" id="KW-1185">Reference proteome</keyword>
<proteinExistence type="predicted"/>
<dbReference type="EMBL" id="KN846983">
    <property type="protein sequence ID" value="KIW96065.1"/>
    <property type="molecule type" value="Genomic_DNA"/>
</dbReference>
<name>A0A0D2HYT3_CLAB1</name>
<sequence>MDWRKFHLLMNSAIKHHSDVRRMIAGQEPHSWKPGETKTPAVLFGYPLGDRNLQSLMKVGQESQATEPNDKIYGLEGLADELDTNQFPRDYGLHFREAYASNISTKLIFPTMVFERLYNASGSSSIQNLEEDNLQLSLQGLLVGSIAQLSEPAGRFHNMNDPEKNLIFPGGAWSQIAQKWAQGETNTRRLWNQSSSPTTAFALVATLHLKVQASVVRDCKKQIWLPGLLKANVLAIYELPKNSEGMTGTECS</sequence>
<evidence type="ECO:0000313" key="2">
    <source>
        <dbReference type="Proteomes" id="UP000053789"/>
    </source>
</evidence>